<dbReference type="AlphaFoldDB" id="A0A099GNF3"/>
<feature type="transmembrane region" description="Helical" evidence="1">
    <location>
        <begin position="988"/>
        <end position="1010"/>
    </location>
</feature>
<reference evidence="2 3" key="1">
    <citation type="submission" date="2014-09" db="EMBL/GenBank/DDBJ databases">
        <authorList>
            <person name="McGinnis J.M."/>
            <person name="Wolfgang W.J."/>
        </authorList>
    </citation>
    <scope>NUCLEOTIDE SEQUENCE [LARGE SCALE GENOMIC DNA]</scope>
    <source>
        <strain evidence="2 3">5503</strain>
    </source>
</reference>
<protein>
    <submittedName>
        <fullName evidence="2">Multidrug transporter AcrB</fullName>
    </submittedName>
</protein>
<feature type="transmembrane region" description="Helical" evidence="1">
    <location>
        <begin position="336"/>
        <end position="354"/>
    </location>
</feature>
<dbReference type="SUPFAM" id="SSF82714">
    <property type="entry name" value="Multidrug efflux transporter AcrB TolC docking domain, DN and DC subdomains"/>
    <property type="match status" value="2"/>
</dbReference>
<feature type="transmembrane region" description="Helical" evidence="1">
    <location>
        <begin position="961"/>
        <end position="982"/>
    </location>
</feature>
<dbReference type="PROSITE" id="PS51257">
    <property type="entry name" value="PROKAR_LIPOPROTEIN"/>
    <property type="match status" value="1"/>
</dbReference>
<dbReference type="Gene3D" id="3.30.70.1320">
    <property type="entry name" value="Multidrug efflux transporter AcrB pore domain like"/>
    <property type="match status" value="1"/>
</dbReference>
<feature type="transmembrane region" description="Helical" evidence="1">
    <location>
        <begin position="883"/>
        <end position="903"/>
    </location>
</feature>
<dbReference type="InterPro" id="IPR001036">
    <property type="entry name" value="Acrflvin-R"/>
</dbReference>
<dbReference type="GO" id="GO:0042910">
    <property type="term" value="F:xenobiotic transmembrane transporter activity"/>
    <property type="evidence" value="ECO:0007669"/>
    <property type="project" value="TreeGrafter"/>
</dbReference>
<dbReference type="PANTHER" id="PTHR32063">
    <property type="match status" value="1"/>
</dbReference>
<dbReference type="PANTHER" id="PTHR32063:SF18">
    <property type="entry name" value="CATION EFFLUX SYSTEM PROTEIN"/>
    <property type="match status" value="1"/>
</dbReference>
<dbReference type="InterPro" id="IPR027463">
    <property type="entry name" value="AcrB_DN_DC_subdom"/>
</dbReference>
<dbReference type="SUPFAM" id="SSF82693">
    <property type="entry name" value="Multidrug efflux transporter AcrB pore domain, PN1, PN2, PC1 and PC2 subdomains"/>
    <property type="match status" value="2"/>
</dbReference>
<dbReference type="GO" id="GO:0005886">
    <property type="term" value="C:plasma membrane"/>
    <property type="evidence" value="ECO:0007669"/>
    <property type="project" value="TreeGrafter"/>
</dbReference>
<dbReference type="Gene3D" id="3.30.2090.10">
    <property type="entry name" value="Multidrug efflux transporter AcrB TolC docking domain, DN and DC subdomains"/>
    <property type="match status" value="2"/>
</dbReference>
<dbReference type="PRINTS" id="PR00702">
    <property type="entry name" value="ACRIFLAVINRP"/>
</dbReference>
<dbReference type="Gene3D" id="3.30.70.1430">
    <property type="entry name" value="Multidrug efflux transporter AcrB pore domain"/>
    <property type="match status" value="2"/>
</dbReference>
<evidence type="ECO:0000313" key="3">
    <source>
        <dbReference type="Proteomes" id="UP000029858"/>
    </source>
</evidence>
<feature type="transmembrane region" description="Helical" evidence="1">
    <location>
        <begin position="856"/>
        <end position="876"/>
    </location>
</feature>
<feature type="transmembrane region" description="Helical" evidence="1">
    <location>
        <begin position="522"/>
        <end position="542"/>
    </location>
</feature>
<keyword evidence="1" id="KW-0472">Membrane</keyword>
<reference evidence="2 3" key="2">
    <citation type="submission" date="2014-10" db="EMBL/GenBank/DDBJ databases">
        <title>Paracoccus sanguinis sp. nov., isolated from clinical specimens of New York State patients.</title>
        <authorList>
            <person name="Mingle L.A."/>
            <person name="Cole J.A."/>
            <person name="Lapierre P."/>
            <person name="Musser K.A."/>
        </authorList>
    </citation>
    <scope>NUCLEOTIDE SEQUENCE [LARGE SCALE GENOMIC DNA]</scope>
    <source>
        <strain evidence="2 3">5503</strain>
    </source>
</reference>
<organism evidence="2 3">
    <name type="scientific">Paracoccus sanguinis</name>
    <dbReference type="NCBI Taxonomy" id="1545044"/>
    <lineage>
        <taxon>Bacteria</taxon>
        <taxon>Pseudomonadati</taxon>
        <taxon>Pseudomonadota</taxon>
        <taxon>Alphaproteobacteria</taxon>
        <taxon>Rhodobacterales</taxon>
        <taxon>Paracoccaceae</taxon>
        <taxon>Paracoccus</taxon>
    </lineage>
</organism>
<proteinExistence type="predicted"/>
<keyword evidence="1" id="KW-1133">Transmembrane helix</keyword>
<feature type="transmembrane region" description="Helical" evidence="1">
    <location>
        <begin position="434"/>
        <end position="454"/>
    </location>
</feature>
<comment type="caution">
    <text evidence="2">The sequence shown here is derived from an EMBL/GenBank/DDBJ whole genome shotgun (WGS) entry which is preliminary data.</text>
</comment>
<feature type="transmembrane region" description="Helical" evidence="1">
    <location>
        <begin position="12"/>
        <end position="30"/>
    </location>
</feature>
<keyword evidence="1" id="KW-0812">Transmembrane</keyword>
<dbReference type="EMBL" id="JRKQ01000003">
    <property type="protein sequence ID" value="KGJ23583.1"/>
    <property type="molecule type" value="Genomic_DNA"/>
</dbReference>
<accession>A0A099GNF3</accession>
<evidence type="ECO:0000313" key="2">
    <source>
        <dbReference type="EMBL" id="KGJ23583.1"/>
    </source>
</evidence>
<dbReference type="Pfam" id="PF00873">
    <property type="entry name" value="ACR_tran"/>
    <property type="match status" value="1"/>
</dbReference>
<dbReference type="Gene3D" id="1.20.1640.10">
    <property type="entry name" value="Multidrug efflux transporter AcrB transmembrane domain"/>
    <property type="match status" value="2"/>
</dbReference>
<dbReference type="RefSeq" id="WP_036706633.1">
    <property type="nucleotide sequence ID" value="NZ_JRKQ01000003.1"/>
</dbReference>
<sequence length="1018" mass="108866">MDIARYAIDRPVTTWILILSCLLGGLWGYLSIGRLEDPAFTLQEAVVVTTWPGASAEEVELEVTETLESAIQQMPQLRRVTSMSEPGLSIINVVIRSTYGSEQLPQVWDELRRKVGDAAGGLPEGAGPPQVRDDFGDVFGLFYAVTAPGFTDRQLRTLATDLRRDLLAVPGVSKIETEGLPSEVIEIIVPRERMAALGIGPDQILNAIRVQNQVTETGAVRLDDLSLRIAVPRTVGSTEALAGLRVGRPGTTDQIALTDIATIAREAEEVPRLKIRHNAQDAFTLAIAGIATENIVDVGAQVEARMAELRADLPLGVTIAPIYAQNQVVDQAVGDFVINLVASVGIVVLVLCVFMGWRVGLIVGATLFLNVAGTVAIMAVAGIEMERISLGALIIAMGMLVDNAIVVAEGALIGVQQGRRPRDAAAEACRRTQVPLLGATVIGIMAFSGIGLSPDSTGEFLFSLFAVVAISLLLSWVLAVTVTPLFCVYLLAGVKRIAEGADPYGGLLYGTYKRVLRGTLRFRWLAVMALVVATGLSFWGFGQVRQQFFPPSNTPMFFVHYSLPQGTDIRATNRDIEAIEADLLSRPGVTAVTAFVGQGASRFMLTYGPPDASAAYGQLIVRTETLEQIEPLIASLRAEIPARFPAAFFRTERLVFGPGGGAKIRARLSGEDPTVLRSLAAEVEQIFAGSGALVDIRTDWRTQELTLVPRLDEDRARISGLSRGDVAQTLAFATTGITATTVRDGDQTIPVLLRPPLEERATAGRLTDQLIWSEAAQAFIPLDQVVARTDLVAAEVLIRRRDRVRTLTVDADPAGNLTATEALAAVRAQVEALDLPPGYRLAWGGEVEDTAEAQGALGASLPPGFLIMLVISVLLFGKLRQPAIVWLVVPMSVCGVVAGLLATGLPFSFTALLGLLSLSGMLMKNAIVLIEEIDLRIDEAGTDGDRLTAIVEASVSRLRPVFLAAATTILGMIPLLSDAFFASMSVTIMGGLAFATVLTLVAVPVLYALFFRIRAFGR</sequence>
<feature type="transmembrane region" description="Helical" evidence="1">
    <location>
        <begin position="361"/>
        <end position="383"/>
    </location>
</feature>
<gene>
    <name evidence="2" type="ORF">IX56_01265</name>
</gene>
<evidence type="ECO:0000256" key="1">
    <source>
        <dbReference type="SAM" id="Phobius"/>
    </source>
</evidence>
<feature type="transmembrane region" description="Helical" evidence="1">
    <location>
        <begin position="909"/>
        <end position="930"/>
    </location>
</feature>
<dbReference type="Proteomes" id="UP000029858">
    <property type="component" value="Unassembled WGS sequence"/>
</dbReference>
<dbReference type="SUPFAM" id="SSF82866">
    <property type="entry name" value="Multidrug efflux transporter AcrB transmembrane domain"/>
    <property type="match status" value="2"/>
</dbReference>
<feature type="transmembrane region" description="Helical" evidence="1">
    <location>
        <begin position="389"/>
        <end position="413"/>
    </location>
</feature>
<name>A0A099GNF3_9RHOB</name>
<feature type="transmembrane region" description="Helical" evidence="1">
    <location>
        <begin position="460"/>
        <end position="491"/>
    </location>
</feature>
<dbReference type="Gene3D" id="3.30.70.1440">
    <property type="entry name" value="Multidrug efflux transporter AcrB pore domain"/>
    <property type="match status" value="1"/>
</dbReference>